<accession>A0ABQ5TMT4</accession>
<gene>
    <name evidence="3" type="ORF">MACH08_28480</name>
</gene>
<name>A0ABQ5TMT4_9BACI</name>
<proteinExistence type="predicted"/>
<sequence>MDKKKMGILLLIIASTAFVLFVVMMQDQFNNPEFENHGHSRAKQTDEHDNKPQNVVIDEEDKQQEETDDKEKEDSNDGSDSESEPDETVEEDRIVNADLLNVRSGPSTDHQISGTLATSDIVKVYDDGNEWIEIEYENITGYVNRNFLDPIDN</sequence>
<dbReference type="InterPro" id="IPR003646">
    <property type="entry name" value="SH3-like_bac-type"/>
</dbReference>
<comment type="caution">
    <text evidence="3">The sequence shown here is derived from an EMBL/GenBank/DDBJ whole genome shotgun (WGS) entry which is preliminary data.</text>
</comment>
<dbReference type="Pfam" id="PF08239">
    <property type="entry name" value="SH3_3"/>
    <property type="match status" value="1"/>
</dbReference>
<feature type="compositionally biased region" description="Acidic residues" evidence="1">
    <location>
        <begin position="76"/>
        <end position="90"/>
    </location>
</feature>
<dbReference type="EMBL" id="BSKO01000001">
    <property type="protein sequence ID" value="GLO67064.1"/>
    <property type="molecule type" value="Genomic_DNA"/>
</dbReference>
<dbReference type="SMART" id="SM00287">
    <property type="entry name" value="SH3b"/>
    <property type="match status" value="1"/>
</dbReference>
<feature type="region of interest" description="Disordered" evidence="1">
    <location>
        <begin position="34"/>
        <end position="92"/>
    </location>
</feature>
<evidence type="ECO:0000313" key="4">
    <source>
        <dbReference type="Proteomes" id="UP001275436"/>
    </source>
</evidence>
<feature type="domain" description="SH3b" evidence="2">
    <location>
        <begin position="90"/>
        <end position="152"/>
    </location>
</feature>
<dbReference type="PROSITE" id="PS51781">
    <property type="entry name" value="SH3B"/>
    <property type="match status" value="1"/>
</dbReference>
<evidence type="ECO:0000313" key="3">
    <source>
        <dbReference type="EMBL" id="GLO67064.1"/>
    </source>
</evidence>
<dbReference type="Proteomes" id="UP001275436">
    <property type="component" value="Unassembled WGS sequence"/>
</dbReference>
<evidence type="ECO:0000259" key="2">
    <source>
        <dbReference type="PROSITE" id="PS51781"/>
    </source>
</evidence>
<dbReference type="RefSeq" id="WP_317958236.1">
    <property type="nucleotide sequence ID" value="NZ_BSKO01000001.1"/>
</dbReference>
<dbReference type="Gene3D" id="2.30.30.40">
    <property type="entry name" value="SH3 Domains"/>
    <property type="match status" value="1"/>
</dbReference>
<keyword evidence="4" id="KW-1185">Reference proteome</keyword>
<feature type="compositionally biased region" description="Basic and acidic residues" evidence="1">
    <location>
        <begin position="34"/>
        <end position="51"/>
    </location>
</feature>
<organism evidence="3 4">
    <name type="scientific">Oceanobacillus kimchii</name>
    <dbReference type="NCBI Taxonomy" id="746691"/>
    <lineage>
        <taxon>Bacteria</taxon>
        <taxon>Bacillati</taxon>
        <taxon>Bacillota</taxon>
        <taxon>Bacilli</taxon>
        <taxon>Bacillales</taxon>
        <taxon>Bacillaceae</taxon>
        <taxon>Oceanobacillus</taxon>
    </lineage>
</organism>
<evidence type="ECO:0000256" key="1">
    <source>
        <dbReference type="SAM" id="MobiDB-lite"/>
    </source>
</evidence>
<reference evidence="3 4" key="1">
    <citation type="submission" date="2023-02" db="EMBL/GenBank/DDBJ databases">
        <title>Oceanobacillus kimchii IFOP_LL358 isolated form Alexandrium catenella lab strain.</title>
        <authorList>
            <person name="Gajardo G."/>
            <person name="Ueki S."/>
            <person name="Maruyama F."/>
        </authorList>
    </citation>
    <scope>NUCLEOTIDE SEQUENCE [LARGE SCALE GENOMIC DNA]</scope>
    <source>
        <strain evidence="3 4">IFOP_LL358</strain>
    </source>
</reference>
<feature type="compositionally biased region" description="Acidic residues" evidence="1">
    <location>
        <begin position="57"/>
        <end position="68"/>
    </location>
</feature>
<protein>
    <recommendedName>
        <fullName evidence="2">SH3b domain-containing protein</fullName>
    </recommendedName>
</protein>